<comment type="caution">
    <text evidence="15">The sequence shown here is derived from an EMBL/GenBank/DDBJ whole genome shotgun (WGS) entry which is preliminary data.</text>
</comment>
<feature type="domain" description="Membrane insertase YidC/Oxa/ALB C-terminal" evidence="14">
    <location>
        <begin position="57"/>
        <end position="242"/>
    </location>
</feature>
<protein>
    <recommendedName>
        <fullName evidence="12">Membrane protein insertase YidC</fullName>
    </recommendedName>
    <alternativeName>
        <fullName evidence="12">Foldase YidC</fullName>
    </alternativeName>
    <alternativeName>
        <fullName evidence="12">Membrane integrase YidC</fullName>
    </alternativeName>
    <alternativeName>
        <fullName evidence="12">Membrane protein YidC</fullName>
    </alternativeName>
</protein>
<keyword evidence="11 12" id="KW-0449">Lipoprotein</keyword>
<keyword evidence="2 12" id="KW-0813">Transport</keyword>
<evidence type="ECO:0000313" key="16">
    <source>
        <dbReference type="Proteomes" id="UP000318667"/>
    </source>
</evidence>
<dbReference type="CDD" id="cd20070">
    <property type="entry name" value="5TM_YidC_Alb3"/>
    <property type="match status" value="1"/>
</dbReference>
<evidence type="ECO:0000256" key="8">
    <source>
        <dbReference type="ARBA" id="ARBA00023136"/>
    </source>
</evidence>
<evidence type="ECO:0000313" key="15">
    <source>
        <dbReference type="EMBL" id="TWH86473.1"/>
    </source>
</evidence>
<evidence type="ECO:0000256" key="7">
    <source>
        <dbReference type="ARBA" id="ARBA00022989"/>
    </source>
</evidence>
<dbReference type="GO" id="GO:0005886">
    <property type="term" value="C:plasma membrane"/>
    <property type="evidence" value="ECO:0007669"/>
    <property type="project" value="UniProtKB-SubCell"/>
</dbReference>
<accession>A0A562JTZ8</accession>
<dbReference type="RefSeq" id="WP_144542657.1">
    <property type="nucleotide sequence ID" value="NZ_CBCSDC010000017.1"/>
</dbReference>
<evidence type="ECO:0000256" key="4">
    <source>
        <dbReference type="ARBA" id="ARBA00022692"/>
    </source>
</evidence>
<keyword evidence="4 12" id="KW-0812">Transmembrane</keyword>
<keyword evidence="16" id="KW-1185">Reference proteome</keyword>
<organism evidence="15 16">
    <name type="scientific">Cytobacillus oceanisediminis</name>
    <dbReference type="NCBI Taxonomy" id="665099"/>
    <lineage>
        <taxon>Bacteria</taxon>
        <taxon>Bacillati</taxon>
        <taxon>Bacillota</taxon>
        <taxon>Bacilli</taxon>
        <taxon>Bacillales</taxon>
        <taxon>Bacillaceae</taxon>
        <taxon>Cytobacillus</taxon>
    </lineage>
</organism>
<evidence type="ECO:0000256" key="13">
    <source>
        <dbReference type="SAM" id="SignalP"/>
    </source>
</evidence>
<keyword evidence="10 12" id="KW-0143">Chaperone</keyword>
<keyword evidence="7 12" id="KW-1133">Transmembrane helix</keyword>
<comment type="similarity">
    <text evidence="12">Belongs to the OXA1/ALB3/YidC family. Type 2 subfamily.</text>
</comment>
<evidence type="ECO:0000256" key="5">
    <source>
        <dbReference type="ARBA" id="ARBA00022729"/>
    </source>
</evidence>
<evidence type="ECO:0000256" key="3">
    <source>
        <dbReference type="ARBA" id="ARBA00022475"/>
    </source>
</evidence>
<dbReference type="PANTHER" id="PTHR12428:SF65">
    <property type="entry name" value="CYTOCHROME C OXIDASE ASSEMBLY PROTEIN COX18, MITOCHONDRIAL"/>
    <property type="match status" value="1"/>
</dbReference>
<reference evidence="15 16" key="1">
    <citation type="journal article" date="2015" name="Stand. Genomic Sci.">
        <title>Genomic Encyclopedia of Bacterial and Archaeal Type Strains, Phase III: the genomes of soil and plant-associated and newly described type strains.</title>
        <authorList>
            <person name="Whitman W.B."/>
            <person name="Woyke T."/>
            <person name="Klenk H.P."/>
            <person name="Zhou Y."/>
            <person name="Lilburn T.G."/>
            <person name="Beck B.J."/>
            <person name="De Vos P."/>
            <person name="Vandamme P."/>
            <person name="Eisen J.A."/>
            <person name="Garrity G."/>
            <person name="Hugenholtz P."/>
            <person name="Kyrpides N.C."/>
        </authorList>
    </citation>
    <scope>NUCLEOTIDE SEQUENCE [LARGE SCALE GENOMIC DNA]</scope>
    <source>
        <strain evidence="15 16">CGMCC 1.10115</strain>
    </source>
</reference>
<evidence type="ECO:0000256" key="9">
    <source>
        <dbReference type="ARBA" id="ARBA00023139"/>
    </source>
</evidence>
<dbReference type="InterPro" id="IPR023060">
    <property type="entry name" value="YidC/YidC1/YidC2_Firmicutes"/>
</dbReference>
<dbReference type="InterPro" id="IPR047196">
    <property type="entry name" value="YidC_ALB_C"/>
</dbReference>
<keyword evidence="5 12" id="KW-0732">Signal</keyword>
<dbReference type="GO" id="GO:0032977">
    <property type="term" value="F:membrane insertase activity"/>
    <property type="evidence" value="ECO:0007669"/>
    <property type="project" value="InterPro"/>
</dbReference>
<dbReference type="NCBIfam" id="TIGR03592">
    <property type="entry name" value="yidC_oxa1_cterm"/>
    <property type="match status" value="1"/>
</dbReference>
<comment type="function">
    <text evidence="12">Required for the insertion and/or proper folding and/or complex formation of integral membrane proteins into the membrane. Involved in integration of membrane proteins that insert both dependently and independently of the Sec translocase complex, as well as at least some lipoproteins.</text>
</comment>
<evidence type="ECO:0000256" key="12">
    <source>
        <dbReference type="HAMAP-Rule" id="MF_01811"/>
    </source>
</evidence>
<evidence type="ECO:0000256" key="2">
    <source>
        <dbReference type="ARBA" id="ARBA00022448"/>
    </source>
</evidence>
<evidence type="ECO:0000256" key="1">
    <source>
        <dbReference type="ARBA" id="ARBA00004651"/>
    </source>
</evidence>
<feature type="transmembrane region" description="Helical" evidence="12">
    <location>
        <begin position="205"/>
        <end position="221"/>
    </location>
</feature>
<evidence type="ECO:0000259" key="14">
    <source>
        <dbReference type="Pfam" id="PF02096"/>
    </source>
</evidence>
<dbReference type="Proteomes" id="UP000318667">
    <property type="component" value="Unassembled WGS sequence"/>
</dbReference>
<feature type="transmembrane region" description="Helical" evidence="12">
    <location>
        <begin position="165"/>
        <end position="185"/>
    </location>
</feature>
<dbReference type="InterPro" id="IPR001708">
    <property type="entry name" value="YidC/ALB3/OXA1/COX18"/>
</dbReference>
<dbReference type="GeneID" id="65403675"/>
<dbReference type="PANTHER" id="PTHR12428">
    <property type="entry name" value="OXA1"/>
    <property type="match status" value="1"/>
</dbReference>
<feature type="signal peptide" evidence="13">
    <location>
        <begin position="1"/>
        <end position="27"/>
    </location>
</feature>
<evidence type="ECO:0000256" key="11">
    <source>
        <dbReference type="ARBA" id="ARBA00023288"/>
    </source>
</evidence>
<dbReference type="GO" id="GO:0051205">
    <property type="term" value="P:protein insertion into membrane"/>
    <property type="evidence" value="ECO:0007669"/>
    <property type="project" value="TreeGrafter"/>
</dbReference>
<dbReference type="OrthoDB" id="9780552at2"/>
<name>A0A562JTZ8_9BACI</name>
<keyword evidence="9" id="KW-0564">Palmitate</keyword>
<keyword evidence="8 12" id="KW-0472">Membrane</keyword>
<dbReference type="EMBL" id="VLKI01000006">
    <property type="protein sequence ID" value="TWH86473.1"/>
    <property type="molecule type" value="Genomic_DNA"/>
</dbReference>
<feature type="transmembrane region" description="Helical" evidence="12">
    <location>
        <begin position="49"/>
        <end position="77"/>
    </location>
</feature>
<keyword evidence="6 12" id="KW-0653">Protein transport</keyword>
<feature type="transmembrane region" description="Helical" evidence="12">
    <location>
        <begin position="132"/>
        <end position="153"/>
    </location>
</feature>
<dbReference type="PRINTS" id="PR00701">
    <property type="entry name" value="60KDINNERMP"/>
</dbReference>
<comment type="subcellular location">
    <subcellularLocation>
        <location evidence="1 12">Cell membrane</location>
        <topology evidence="1 12">Multi-pass membrane protein</topology>
    </subcellularLocation>
</comment>
<feature type="chain" id="PRO_5021810737" description="Membrane protein insertase YidC" evidence="13">
    <location>
        <begin position="28"/>
        <end position="261"/>
    </location>
</feature>
<evidence type="ECO:0000256" key="10">
    <source>
        <dbReference type="ARBA" id="ARBA00023186"/>
    </source>
</evidence>
<proteinExistence type="inferred from homology"/>
<evidence type="ECO:0000256" key="6">
    <source>
        <dbReference type="ARBA" id="ARBA00022927"/>
    </source>
</evidence>
<sequence>MKKIKIVITIPLITALSLLLSACQAQGGQNTGFFNHFFVTPFALAIHGVAVFFNGSFGMAIILITVTIRLILMPLMLKQYKNQSMMKEKMELLKPEMDKIQKKLKAAKKPQEQQKLQQEMFSLYKTNGVNPLNAGCLPILIQMPILMGFYYAIRGNEEIASHSFLWFNLGHSDIWITVIAGIVYFLQYKVTLANMSPQPPKQMQFMGILSPLMIVLVSLNAPAALPLYWTMGGLFLIFQSWLGRKLFMKEKVRPIQANTDS</sequence>
<gene>
    <name evidence="12" type="primary">yidC</name>
    <name evidence="15" type="ORF">IQ19_02495</name>
</gene>
<dbReference type="GO" id="GO:0015031">
    <property type="term" value="P:protein transport"/>
    <property type="evidence" value="ECO:0007669"/>
    <property type="project" value="UniProtKB-KW"/>
</dbReference>
<keyword evidence="3 12" id="KW-1003">Cell membrane</keyword>
<dbReference type="Pfam" id="PF02096">
    <property type="entry name" value="60KD_IMP"/>
    <property type="match status" value="1"/>
</dbReference>
<dbReference type="InterPro" id="IPR028055">
    <property type="entry name" value="YidC/Oxa/ALB_C"/>
</dbReference>
<dbReference type="AlphaFoldDB" id="A0A562JTZ8"/>
<dbReference type="HAMAP" id="MF_01811">
    <property type="entry name" value="YidC_type2"/>
    <property type="match status" value="1"/>
</dbReference>
<dbReference type="PROSITE" id="PS51257">
    <property type="entry name" value="PROKAR_LIPOPROTEIN"/>
    <property type="match status" value="1"/>
</dbReference>